<dbReference type="KEGG" id="bman:114246435"/>
<keyword evidence="3" id="KW-0805">Transcription regulation</keyword>
<dbReference type="AlphaFoldDB" id="A0A6J2K364"/>
<dbReference type="GO" id="GO:0000978">
    <property type="term" value="F:RNA polymerase II cis-regulatory region sequence-specific DNA binding"/>
    <property type="evidence" value="ECO:0007669"/>
    <property type="project" value="TreeGrafter"/>
</dbReference>
<feature type="region of interest" description="Disordered" evidence="10">
    <location>
        <begin position="123"/>
        <end position="273"/>
    </location>
</feature>
<dbReference type="InterPro" id="IPR037131">
    <property type="entry name" value="Homeo_prospero_dom_sf"/>
</dbReference>
<feature type="region of interest" description="Disordered" evidence="10">
    <location>
        <begin position="736"/>
        <end position="755"/>
    </location>
</feature>
<keyword evidence="2" id="KW-0217">Developmental protein</keyword>
<evidence type="ECO:0000256" key="2">
    <source>
        <dbReference type="ARBA" id="ARBA00022473"/>
    </source>
</evidence>
<dbReference type="Gene3D" id="1.10.10.500">
    <property type="entry name" value="Homeo-prospero domain"/>
    <property type="match status" value="1"/>
</dbReference>
<dbReference type="PANTHER" id="PTHR12198">
    <property type="entry name" value="HOMEOBOX PROTEIN PROSPERO/PROX-1/CEH-26"/>
    <property type="match status" value="1"/>
</dbReference>
<evidence type="ECO:0000259" key="11">
    <source>
        <dbReference type="PROSITE" id="PS51818"/>
    </source>
</evidence>
<dbReference type="Proteomes" id="UP000504629">
    <property type="component" value="Unplaced"/>
</dbReference>
<sequence length="973" mass="107901">MSSEEEADSHAPYSDKLLRKQKRARQRVDAGEPRNSYSTLATNGIAPARAALMSGGLYSAIFEGRQHFGLFGPGYAPAEMLNELLGRTTKQDDNGDEANGGVIAHRVLRDILQSRNKELLLSSDNNNVLANNNNDEPKTEKRSPERPCSHDSRPDLDDALLSLENPGNSHASPPPAPPSSENLIAPKPEPEDRDSDAQRSSPRPLDVKRARVENIVSTMRSSPAPQQPQVNGCKKRKLYHPQQHDGAAERYGTSHSSSTHTVSDDSEDDGERPPIQQKLVEKNALKSQLRTLQEQLAEMHEKYVQLCNRVGKESETVDNDGASSDVEQIEESIPKSEPASPAKELPPPLTNTATPKMFSQVMNQMMTAKMHAQAVGHPHLQPGFNGTLPMMPHLPPTDHMHPPHPQIHLNSAAAMYLNVSQKLFLEQEARIKEAAEQQQNNQQIRPQSNQHSPQHRQLGPTPKPPLSSELAERLDALRVNTGSVGPISGADLEGLADVLKNEITASLATLIDSIVTRFVHQRRVLGKQSEAASAAADKLNKDLMRAARLIDRKSPTPKPPERQMPGNLTVHHGATPNGVPFLPHNSMLMNQMNGARAPGGVAFQLHPEAGGPGPGPHLRPPTGMFQTPPKPFGPLYGPMNGQFERELNPEQSEAISLVVPSRKKRHKVTDTRITPRTVSRILGEGVRQSPESKFPESPSPRPYTGLPTAVAIPNPSLHESQVFSPYSPFFGAGGGLARSPPAAPERESPPLPHAPVLHHSELLMSAHHSSPDYLRQHARMHASALHQSQMMMDGQDPHSDCNSTDLPYDGVQPTSSTLTPMHLRKAKLMFFWVRYPSSAVLKMYFPDIKFNKNNTAQLVKWFSNFREFYYIQMEKYARQAISEGLKAAEDLHVAGDSELYRVLNLHYNRNNHIEVPSNFRYVVEQTLREFFRAIQGGKDAEQSWKKSIYKVISRLDDPVPEYFKSPNFLEQLE</sequence>
<dbReference type="FunFam" id="1.10.10.500:FF:000002">
    <property type="entry name" value="Prospero homeobox 3"/>
    <property type="match status" value="1"/>
</dbReference>
<dbReference type="SUPFAM" id="SSF46689">
    <property type="entry name" value="Homeodomain-like"/>
    <property type="match status" value="1"/>
</dbReference>
<dbReference type="InterPro" id="IPR009057">
    <property type="entry name" value="Homeodomain-like_sf"/>
</dbReference>
<proteinExistence type="predicted"/>
<keyword evidence="5 13" id="KW-0371">Homeobox</keyword>
<dbReference type="RefSeq" id="XP_028034745.1">
    <property type="nucleotide sequence ID" value="XM_028178944.1"/>
</dbReference>
<evidence type="ECO:0000256" key="10">
    <source>
        <dbReference type="SAM" id="MobiDB-lite"/>
    </source>
</evidence>
<dbReference type="GO" id="GO:0000981">
    <property type="term" value="F:DNA-binding transcription factor activity, RNA polymerase II-specific"/>
    <property type="evidence" value="ECO:0007669"/>
    <property type="project" value="TreeGrafter"/>
</dbReference>
<reference evidence="13 14" key="1">
    <citation type="submission" date="2025-04" db="UniProtKB">
        <authorList>
            <consortium name="RefSeq"/>
        </authorList>
    </citation>
    <scope>IDENTIFICATION</scope>
    <source>
        <tissue evidence="13 14">Silk gland</tissue>
    </source>
</reference>
<dbReference type="OrthoDB" id="10038576at2759"/>
<feature type="compositionally biased region" description="Low complexity" evidence="10">
    <location>
        <begin position="123"/>
        <end position="134"/>
    </location>
</feature>
<feature type="region of interest" description="Disordered" evidence="10">
    <location>
        <begin position="434"/>
        <end position="467"/>
    </location>
</feature>
<organism evidence="12 13">
    <name type="scientific">Bombyx mandarina</name>
    <name type="common">Wild silk moth</name>
    <name type="synonym">Wild silkworm</name>
    <dbReference type="NCBI Taxonomy" id="7092"/>
    <lineage>
        <taxon>Eukaryota</taxon>
        <taxon>Metazoa</taxon>
        <taxon>Ecdysozoa</taxon>
        <taxon>Arthropoda</taxon>
        <taxon>Hexapoda</taxon>
        <taxon>Insecta</taxon>
        <taxon>Pterygota</taxon>
        <taxon>Neoptera</taxon>
        <taxon>Endopterygota</taxon>
        <taxon>Lepidoptera</taxon>
        <taxon>Glossata</taxon>
        <taxon>Ditrysia</taxon>
        <taxon>Bombycoidea</taxon>
        <taxon>Bombycidae</taxon>
        <taxon>Bombycinae</taxon>
        <taxon>Bombyx</taxon>
    </lineage>
</organism>
<evidence type="ECO:0000256" key="5">
    <source>
        <dbReference type="ARBA" id="ARBA00023155"/>
    </source>
</evidence>
<feature type="compositionally biased region" description="Low complexity" evidence="10">
    <location>
        <begin position="437"/>
        <end position="450"/>
    </location>
</feature>
<dbReference type="GO" id="GO:0048468">
    <property type="term" value="P:cell development"/>
    <property type="evidence" value="ECO:0007669"/>
    <property type="project" value="UniProtKB-ARBA"/>
</dbReference>
<name>A0A6J2K364_BOMMA</name>
<keyword evidence="6" id="KW-0804">Transcription</keyword>
<evidence type="ECO:0000256" key="6">
    <source>
        <dbReference type="ARBA" id="ARBA00023163"/>
    </source>
</evidence>
<evidence type="ECO:0000313" key="14">
    <source>
        <dbReference type="RefSeq" id="XP_028034745.1"/>
    </source>
</evidence>
<keyword evidence="7" id="KW-0539">Nucleus</keyword>
<feature type="region of interest" description="Disordered" evidence="10">
    <location>
        <begin position="313"/>
        <end position="349"/>
    </location>
</feature>
<dbReference type="Pfam" id="PF05044">
    <property type="entry name" value="HPD"/>
    <property type="match status" value="1"/>
</dbReference>
<feature type="compositionally biased region" description="Polar residues" evidence="10">
    <location>
        <begin position="215"/>
        <end position="230"/>
    </location>
</feature>
<feature type="domain" description="Prospero" evidence="11">
    <location>
        <begin position="815"/>
        <end position="973"/>
    </location>
</feature>
<comment type="subcellular location">
    <subcellularLocation>
        <location evidence="1">Nucleus</location>
    </subcellularLocation>
</comment>
<keyword evidence="9" id="KW-0175">Coiled coil</keyword>
<dbReference type="PROSITE" id="PS51818">
    <property type="entry name" value="HOMEO_PROSPERO"/>
    <property type="match status" value="1"/>
</dbReference>
<evidence type="ECO:0000313" key="13">
    <source>
        <dbReference type="RefSeq" id="XP_028034744.1"/>
    </source>
</evidence>
<dbReference type="RefSeq" id="XP_028034744.1">
    <property type="nucleotide sequence ID" value="XM_028178943.1"/>
</dbReference>
<evidence type="ECO:0000256" key="9">
    <source>
        <dbReference type="SAM" id="Coils"/>
    </source>
</evidence>
<accession>A0A6J2K364</accession>
<protein>
    <recommendedName>
        <fullName evidence="8">Homeobox protein prospero</fullName>
    </recommendedName>
</protein>
<dbReference type="GeneID" id="114246435"/>
<dbReference type="GO" id="GO:0005634">
    <property type="term" value="C:nucleus"/>
    <property type="evidence" value="ECO:0007669"/>
    <property type="project" value="UniProtKB-SubCell"/>
</dbReference>
<evidence type="ECO:0000256" key="7">
    <source>
        <dbReference type="ARBA" id="ARBA00023242"/>
    </source>
</evidence>
<dbReference type="InterPro" id="IPR039350">
    <property type="entry name" value="Prospero_homeodomain"/>
</dbReference>
<feature type="region of interest" description="Disordered" evidence="10">
    <location>
        <begin position="1"/>
        <end position="38"/>
    </location>
</feature>
<evidence type="ECO:0000313" key="12">
    <source>
        <dbReference type="Proteomes" id="UP000504629"/>
    </source>
</evidence>
<dbReference type="GO" id="GO:0010001">
    <property type="term" value="P:glial cell differentiation"/>
    <property type="evidence" value="ECO:0007669"/>
    <property type="project" value="UniProtKB-ARBA"/>
</dbReference>
<evidence type="ECO:0000256" key="4">
    <source>
        <dbReference type="ARBA" id="ARBA00023125"/>
    </source>
</evidence>
<keyword evidence="4 13" id="KW-0238">DNA-binding</keyword>
<evidence type="ECO:0000256" key="3">
    <source>
        <dbReference type="ARBA" id="ARBA00023015"/>
    </source>
</evidence>
<keyword evidence="12" id="KW-1185">Reference proteome</keyword>
<gene>
    <name evidence="13 14" type="primary">LOC114246435</name>
</gene>
<dbReference type="InterPro" id="IPR023082">
    <property type="entry name" value="Homeo_prospero_dom"/>
</dbReference>
<evidence type="ECO:0000256" key="8">
    <source>
        <dbReference type="ARBA" id="ARBA00067423"/>
    </source>
</evidence>
<dbReference type="CTD" id="41363"/>
<evidence type="ECO:0000256" key="1">
    <source>
        <dbReference type="ARBA" id="ARBA00004123"/>
    </source>
</evidence>
<feature type="compositionally biased region" description="Basic and acidic residues" evidence="10">
    <location>
        <begin position="135"/>
        <end position="156"/>
    </location>
</feature>
<feature type="coiled-coil region" evidence="9">
    <location>
        <begin position="275"/>
        <end position="309"/>
    </location>
</feature>
<dbReference type="PANTHER" id="PTHR12198:SF0">
    <property type="entry name" value="HOMEOBOX PROTEIN PROSPERO"/>
    <property type="match status" value="1"/>
</dbReference>